<feature type="transmembrane region" description="Helical" evidence="3">
    <location>
        <begin position="610"/>
        <end position="629"/>
    </location>
</feature>
<feature type="domain" description="Major facilitator superfamily (MFS) profile" evidence="4">
    <location>
        <begin position="263"/>
        <end position="735"/>
    </location>
</feature>
<dbReference type="GO" id="GO:0016020">
    <property type="term" value="C:membrane"/>
    <property type="evidence" value="ECO:0007669"/>
    <property type="project" value="UniProtKB-SubCell"/>
</dbReference>
<keyword evidence="6" id="KW-1185">Reference proteome</keyword>
<feature type="region of interest" description="Disordered" evidence="2">
    <location>
        <begin position="741"/>
        <end position="785"/>
    </location>
</feature>
<organism evidence="5 6">
    <name type="scientific">Naegleria fowleri</name>
    <name type="common">Brain eating amoeba</name>
    <dbReference type="NCBI Taxonomy" id="5763"/>
    <lineage>
        <taxon>Eukaryota</taxon>
        <taxon>Discoba</taxon>
        <taxon>Heterolobosea</taxon>
        <taxon>Tetramitia</taxon>
        <taxon>Eutetramitia</taxon>
        <taxon>Vahlkampfiidae</taxon>
        <taxon>Naegleria</taxon>
    </lineage>
</organism>
<feature type="region of interest" description="Disordered" evidence="2">
    <location>
        <begin position="1"/>
        <end position="75"/>
    </location>
</feature>
<feature type="transmembrane region" description="Helical" evidence="3">
    <location>
        <begin position="300"/>
        <end position="322"/>
    </location>
</feature>
<feature type="region of interest" description="Disordered" evidence="2">
    <location>
        <begin position="100"/>
        <end position="149"/>
    </location>
</feature>
<evidence type="ECO:0000313" key="5">
    <source>
        <dbReference type="EMBL" id="KAF0972154.1"/>
    </source>
</evidence>
<feature type="transmembrane region" description="Helical" evidence="3">
    <location>
        <begin position="641"/>
        <end position="662"/>
    </location>
</feature>
<feature type="transmembrane region" description="Helical" evidence="3">
    <location>
        <begin position="334"/>
        <end position="358"/>
    </location>
</feature>
<dbReference type="InterPro" id="IPR020846">
    <property type="entry name" value="MFS_dom"/>
</dbReference>
<gene>
    <name evidence="5" type="ORF">FDP41_009562</name>
</gene>
<feature type="compositionally biased region" description="Low complexity" evidence="2">
    <location>
        <begin position="1"/>
        <end position="17"/>
    </location>
</feature>
<dbReference type="VEuPathDB" id="AmoebaDB:NF0050240"/>
<dbReference type="PANTHER" id="PTHR23528">
    <property type="match status" value="1"/>
</dbReference>
<dbReference type="GO" id="GO:0022857">
    <property type="term" value="F:transmembrane transporter activity"/>
    <property type="evidence" value="ECO:0007669"/>
    <property type="project" value="InterPro"/>
</dbReference>
<sequence>MEMSSSPLPSSPSSLPPNTTYTPMQHNNNMSTLDLVPSHDSNTSQTNELLSLPTTTTTTTPSSQPPLTTTTANSSVFVEPATVATTTTLSSELTTSLNITSSKSVNDGGKTNAINHGSSFKSNLPSSKSHHHPPKGESKNTLEERSNPRIITEYNPLSSTFIIQPLNPNEKPLLDAVKEELEHWDDDDEAAAVSIPQTHKDRPTKSAATATTTSENIHHVGVGEEQQPPSPLATITINMEHHHPTLDSFHHHATDHPKQPFYKILAYCIYYIGSGSTSSLVLGILLQNLVIQFLGEENKALHLSIIVTIATVIGSAVSPVVGNISDRIGRKTRIPIVVVATLLWALSIVLQAICSMMHTQFPKYYIFIVVIYTIVLCFGKSGYVTSQAIITAMVTDLFPQEQINLVSALVGVFTLIGTLLGVVLGGILVSHIDLIWVCLGYATLCTFVCVPLALFHKELRKPPINEIQKAAKAVSEFEDIPLNDTSNAAANNNNSSDMIDATPMPSPPPPKPSRFKRALSYIMQFLIPFKNRNFTWVFVTRFTIQLTNAAAKNYFLYFIHDVLKPYNFITDKFPTTDTEALSLFLGIVFLFTFVSALLAQKIASIIGRRFVYSGGALMVGIASIVLIIFRSYTVMVLCCSILYGLGIGSFISVDLSLVNSVLISKDDSGKDLALWNISGTIPELLGVPIGGLVILIGDSIAPDIKGMGYLLLYTLGASLQVLSGFMIFCVRISRAQDTGNVTISNPQEQSSKNNNILEDTSSQPNHHDDNTATNNSTFSPTIEKEEIELHDEVLHHSQQVVEGQTSKV</sequence>
<protein>
    <recommendedName>
        <fullName evidence="4">Major facilitator superfamily (MFS) profile domain-containing protein</fullName>
    </recommendedName>
</protein>
<dbReference type="VEuPathDB" id="AmoebaDB:NfTy_086630"/>
<dbReference type="AlphaFoldDB" id="A0A6A5BDL1"/>
<dbReference type="OrthoDB" id="28755at2759"/>
<proteinExistence type="predicted"/>
<comment type="caution">
    <text evidence="5">The sequence shown here is derived from an EMBL/GenBank/DDBJ whole genome shotgun (WGS) entry which is preliminary data.</text>
</comment>
<dbReference type="GeneID" id="68116778"/>
<comment type="subcellular location">
    <subcellularLocation>
        <location evidence="1">Membrane</location>
        <topology evidence="1">Multi-pass membrane protein</topology>
    </subcellularLocation>
</comment>
<accession>A0A6A5BDL1</accession>
<feature type="transmembrane region" description="Helical" evidence="3">
    <location>
        <begin position="405"/>
        <end position="428"/>
    </location>
</feature>
<evidence type="ECO:0000256" key="3">
    <source>
        <dbReference type="SAM" id="Phobius"/>
    </source>
</evidence>
<name>A0A6A5BDL1_NAEFO</name>
<feature type="compositionally biased region" description="Polar residues" evidence="2">
    <location>
        <begin position="741"/>
        <end position="764"/>
    </location>
</feature>
<feature type="compositionally biased region" description="Polar residues" evidence="2">
    <location>
        <begin position="771"/>
        <end position="780"/>
    </location>
</feature>
<feature type="compositionally biased region" description="Low complexity" evidence="2">
    <location>
        <begin position="49"/>
        <end position="71"/>
    </location>
</feature>
<dbReference type="InterPro" id="IPR036259">
    <property type="entry name" value="MFS_trans_sf"/>
</dbReference>
<evidence type="ECO:0000259" key="4">
    <source>
        <dbReference type="PROSITE" id="PS50850"/>
    </source>
</evidence>
<feature type="compositionally biased region" description="Basic and acidic residues" evidence="2">
    <location>
        <begin position="134"/>
        <end position="147"/>
    </location>
</feature>
<dbReference type="EMBL" id="VFQX01000071">
    <property type="protein sequence ID" value="KAF0972154.1"/>
    <property type="molecule type" value="Genomic_DNA"/>
</dbReference>
<feature type="transmembrane region" description="Helical" evidence="3">
    <location>
        <begin position="580"/>
        <end position="598"/>
    </location>
</feature>
<feature type="transmembrane region" description="Helical" evidence="3">
    <location>
        <begin position="364"/>
        <end position="384"/>
    </location>
</feature>
<dbReference type="PANTHER" id="PTHR23528:SF1">
    <property type="entry name" value="MAJOR FACILITATOR SUPERFAMILY (MFS) PROFILE DOMAIN-CONTAINING PROTEIN"/>
    <property type="match status" value="1"/>
</dbReference>
<evidence type="ECO:0000256" key="2">
    <source>
        <dbReference type="SAM" id="MobiDB-lite"/>
    </source>
</evidence>
<feature type="compositionally biased region" description="Low complexity" evidence="2">
    <location>
        <begin position="118"/>
        <end position="127"/>
    </location>
</feature>
<dbReference type="Proteomes" id="UP000444721">
    <property type="component" value="Unassembled WGS sequence"/>
</dbReference>
<evidence type="ECO:0000313" key="6">
    <source>
        <dbReference type="Proteomes" id="UP000444721"/>
    </source>
</evidence>
<feature type="region of interest" description="Disordered" evidence="2">
    <location>
        <begin position="192"/>
        <end position="211"/>
    </location>
</feature>
<feature type="transmembrane region" description="Helical" evidence="3">
    <location>
        <begin position="534"/>
        <end position="560"/>
    </location>
</feature>
<feature type="compositionally biased region" description="Polar residues" evidence="2">
    <location>
        <begin position="39"/>
        <end position="48"/>
    </location>
</feature>
<dbReference type="InterPro" id="IPR011701">
    <property type="entry name" value="MFS"/>
</dbReference>
<keyword evidence="3" id="KW-1133">Transmembrane helix</keyword>
<dbReference type="Gene3D" id="1.20.1250.20">
    <property type="entry name" value="MFS general substrate transporter like domains"/>
    <property type="match status" value="2"/>
</dbReference>
<dbReference type="RefSeq" id="XP_044556869.1">
    <property type="nucleotide sequence ID" value="XM_044713534.1"/>
</dbReference>
<keyword evidence="3" id="KW-0812">Transmembrane</keyword>
<feature type="compositionally biased region" description="Polar residues" evidence="2">
    <location>
        <begin position="18"/>
        <end position="32"/>
    </location>
</feature>
<evidence type="ECO:0000256" key="1">
    <source>
        <dbReference type="ARBA" id="ARBA00004141"/>
    </source>
</evidence>
<feature type="transmembrane region" description="Helical" evidence="3">
    <location>
        <begin position="268"/>
        <end position="294"/>
    </location>
</feature>
<dbReference type="PROSITE" id="PS50850">
    <property type="entry name" value="MFS"/>
    <property type="match status" value="1"/>
</dbReference>
<feature type="transmembrane region" description="Helical" evidence="3">
    <location>
        <begin position="434"/>
        <end position="455"/>
    </location>
</feature>
<dbReference type="VEuPathDB" id="AmoebaDB:FDP41_009562"/>
<keyword evidence="3" id="KW-0472">Membrane</keyword>
<feature type="transmembrane region" description="Helical" evidence="3">
    <location>
        <begin position="674"/>
        <end position="697"/>
    </location>
</feature>
<dbReference type="Pfam" id="PF07690">
    <property type="entry name" value="MFS_1"/>
    <property type="match status" value="1"/>
</dbReference>
<feature type="transmembrane region" description="Helical" evidence="3">
    <location>
        <begin position="709"/>
        <end position="730"/>
    </location>
</feature>
<dbReference type="CDD" id="cd06174">
    <property type="entry name" value="MFS"/>
    <property type="match status" value="1"/>
</dbReference>
<dbReference type="SUPFAM" id="SSF103473">
    <property type="entry name" value="MFS general substrate transporter"/>
    <property type="match status" value="1"/>
</dbReference>
<reference evidence="5 6" key="1">
    <citation type="journal article" date="2019" name="Sci. Rep.">
        <title>Nanopore sequencing improves the draft genome of the human pathogenic amoeba Naegleria fowleri.</title>
        <authorList>
            <person name="Liechti N."/>
            <person name="Schurch N."/>
            <person name="Bruggmann R."/>
            <person name="Wittwer M."/>
        </authorList>
    </citation>
    <scope>NUCLEOTIDE SEQUENCE [LARGE SCALE GENOMIC DNA]</scope>
    <source>
        <strain evidence="5 6">ATCC 30894</strain>
    </source>
</reference>